<protein>
    <submittedName>
        <fullName evidence="1">Uncharacterized protein</fullName>
    </submittedName>
</protein>
<organism evidence="1 2">
    <name type="scientific">Marinomonas fungiae</name>
    <dbReference type="NCBI Taxonomy" id="1137284"/>
    <lineage>
        <taxon>Bacteria</taxon>
        <taxon>Pseudomonadati</taxon>
        <taxon>Pseudomonadota</taxon>
        <taxon>Gammaproteobacteria</taxon>
        <taxon>Oceanospirillales</taxon>
        <taxon>Oceanospirillaceae</taxon>
        <taxon>Marinomonas</taxon>
    </lineage>
</organism>
<reference evidence="2" key="1">
    <citation type="submission" date="2015-08" db="EMBL/GenBank/DDBJ databases">
        <authorList>
            <person name="Varghese N."/>
        </authorList>
    </citation>
    <scope>NUCLEOTIDE SEQUENCE [LARGE SCALE GENOMIC DNA]</scope>
    <source>
        <strain evidence="2">JCM 18476</strain>
    </source>
</reference>
<name>A0A0K6IUS2_9GAMM</name>
<evidence type="ECO:0000313" key="1">
    <source>
        <dbReference type="EMBL" id="CUB06855.1"/>
    </source>
</evidence>
<dbReference type="Proteomes" id="UP000182769">
    <property type="component" value="Unassembled WGS sequence"/>
</dbReference>
<keyword evidence="2" id="KW-1185">Reference proteome</keyword>
<dbReference type="EMBL" id="CYHG01000024">
    <property type="protein sequence ID" value="CUB06855.1"/>
    <property type="molecule type" value="Genomic_DNA"/>
</dbReference>
<dbReference type="AlphaFoldDB" id="A0A0K6IUS2"/>
<accession>A0A0K6IUS2</accession>
<gene>
    <name evidence="1" type="ORF">Ga0061065_1245</name>
</gene>
<proteinExistence type="predicted"/>
<evidence type="ECO:0000313" key="2">
    <source>
        <dbReference type="Proteomes" id="UP000182769"/>
    </source>
</evidence>
<sequence>MFSLGWLFKRSSSVSDGYITRVQNEEGEWVTLHDSLSSESELLSDESDIENTMFTSSVEELGIESGFEELSCSDDFFDGADSMMQVNPVTGLPGDGFIDAGGNVWNTDSASMDFDDISDMGNDMFSSDPFSDDF</sequence>